<keyword evidence="3" id="KW-1185">Reference proteome</keyword>
<evidence type="ECO:0000313" key="2">
    <source>
        <dbReference type="EMBL" id="SCX50598.1"/>
    </source>
</evidence>
<feature type="region of interest" description="Disordered" evidence="1">
    <location>
        <begin position="1"/>
        <end position="23"/>
    </location>
</feature>
<reference evidence="3" key="1">
    <citation type="submission" date="2016-10" db="EMBL/GenBank/DDBJ databases">
        <authorList>
            <person name="Varghese N."/>
            <person name="Submissions S."/>
        </authorList>
    </citation>
    <scope>NUCLEOTIDE SEQUENCE [LARGE SCALE GENOMIC DNA]</scope>
    <source>
        <strain evidence="3">DSM 45722</strain>
    </source>
</reference>
<name>A0A1G4YCX5_9ACTN</name>
<evidence type="ECO:0000256" key="1">
    <source>
        <dbReference type="SAM" id="MobiDB-lite"/>
    </source>
</evidence>
<dbReference type="Proteomes" id="UP000198981">
    <property type="component" value="Unassembled WGS sequence"/>
</dbReference>
<gene>
    <name evidence="2" type="ORF">SAMN03159343_2439</name>
</gene>
<sequence length="90" mass="9566">MSRSTSPETLPATAGHRAPGRHRLDVAGGVRCSDLPAVAARLERTSTPRTGLVALLRALWPTVPAGRHTWDFLSNAGGRPRTAFAIILSL</sequence>
<dbReference type="EMBL" id="FMUH01000003">
    <property type="protein sequence ID" value="SCX50598.1"/>
    <property type="molecule type" value="Genomic_DNA"/>
</dbReference>
<dbReference type="AlphaFoldDB" id="A0A1G4YCX5"/>
<proteinExistence type="predicted"/>
<dbReference type="OrthoDB" id="5197150at2"/>
<evidence type="ECO:0000313" key="3">
    <source>
        <dbReference type="Proteomes" id="UP000198981"/>
    </source>
</evidence>
<organism evidence="2 3">
    <name type="scientific">Klenkia marina</name>
    <dbReference type="NCBI Taxonomy" id="1960309"/>
    <lineage>
        <taxon>Bacteria</taxon>
        <taxon>Bacillati</taxon>
        <taxon>Actinomycetota</taxon>
        <taxon>Actinomycetes</taxon>
        <taxon>Geodermatophilales</taxon>
        <taxon>Geodermatophilaceae</taxon>
        <taxon>Klenkia</taxon>
    </lineage>
</organism>
<accession>A0A1G4YCX5</accession>
<dbReference type="RefSeq" id="WP_092804373.1">
    <property type="nucleotide sequence ID" value="NZ_FMUH01000003.1"/>
</dbReference>
<protein>
    <submittedName>
        <fullName evidence="2">Uncharacterized protein</fullName>
    </submittedName>
</protein>